<dbReference type="AlphaFoldDB" id="A0A495XBX5"/>
<dbReference type="EMBL" id="RBXR01000001">
    <property type="protein sequence ID" value="RKT71139.1"/>
    <property type="molecule type" value="Genomic_DNA"/>
</dbReference>
<dbReference type="Proteomes" id="UP000272729">
    <property type="component" value="Unassembled WGS sequence"/>
</dbReference>
<evidence type="ECO:0008006" key="3">
    <source>
        <dbReference type="Google" id="ProtNLM"/>
    </source>
</evidence>
<comment type="caution">
    <text evidence="1">The sequence shown here is derived from an EMBL/GenBank/DDBJ whole genome shotgun (WGS) entry which is preliminary data.</text>
</comment>
<dbReference type="InterPro" id="IPR011990">
    <property type="entry name" value="TPR-like_helical_dom_sf"/>
</dbReference>
<dbReference type="SUPFAM" id="SSF48452">
    <property type="entry name" value="TPR-like"/>
    <property type="match status" value="1"/>
</dbReference>
<evidence type="ECO:0000313" key="1">
    <source>
        <dbReference type="EMBL" id="RKT71139.1"/>
    </source>
</evidence>
<keyword evidence="2" id="KW-1185">Reference proteome</keyword>
<gene>
    <name evidence="1" type="ORF">DFJ66_4418</name>
</gene>
<organism evidence="1 2">
    <name type="scientific">Saccharothrix variisporea</name>
    <dbReference type="NCBI Taxonomy" id="543527"/>
    <lineage>
        <taxon>Bacteria</taxon>
        <taxon>Bacillati</taxon>
        <taxon>Actinomycetota</taxon>
        <taxon>Actinomycetes</taxon>
        <taxon>Pseudonocardiales</taxon>
        <taxon>Pseudonocardiaceae</taxon>
        <taxon>Saccharothrix</taxon>
    </lineage>
</organism>
<accession>A0A495XBX5</accession>
<name>A0A495XBX5_9PSEU</name>
<evidence type="ECO:0000313" key="2">
    <source>
        <dbReference type="Proteomes" id="UP000272729"/>
    </source>
</evidence>
<reference evidence="1 2" key="1">
    <citation type="submission" date="2018-10" db="EMBL/GenBank/DDBJ databases">
        <title>Sequencing the genomes of 1000 actinobacteria strains.</title>
        <authorList>
            <person name="Klenk H.-P."/>
        </authorList>
    </citation>
    <scope>NUCLEOTIDE SEQUENCE [LARGE SCALE GENOMIC DNA]</scope>
    <source>
        <strain evidence="1 2">DSM 43911</strain>
    </source>
</reference>
<protein>
    <recommendedName>
        <fullName evidence="3">MalT-like TPR region domain-containing protein</fullName>
    </recommendedName>
</protein>
<proteinExistence type="predicted"/>
<sequence>MPAGVRAMTALLIALDGRPDTTDLGDLAVQAVRQAPRDDPAALAELAEVAGWILFEEERLPEAHAHNALAFTLTQHGKFQFIENLISLNQIFLLTRLGRYGEALALAARGLEGERSRKVRGMFALRQARVYSRVGLAKQAREALVRAQDVLEDDPAAPEWAWWIDEAELNGHRAAVLANLGHLEEAALLFPPDDGLRFREVLSAMRFRTLHALGEWRGDRPEFRSPRARHTATGVPGGRCTRCGVPIA</sequence>